<organism evidence="4 5">
    <name type="scientific">Mycobacteroides salmoniphilum</name>
    <dbReference type="NCBI Taxonomy" id="404941"/>
    <lineage>
        <taxon>Bacteria</taxon>
        <taxon>Bacillati</taxon>
        <taxon>Actinomycetota</taxon>
        <taxon>Actinomycetes</taxon>
        <taxon>Mycobacteriales</taxon>
        <taxon>Mycobacteriaceae</taxon>
        <taxon>Mycobacteroides</taxon>
    </lineage>
</organism>
<dbReference type="InterPro" id="IPR005693">
    <property type="entry name" value="Mce"/>
</dbReference>
<feature type="domain" description="Mce/MlaD" evidence="2">
    <location>
        <begin position="42"/>
        <end position="117"/>
    </location>
</feature>
<keyword evidence="1" id="KW-0812">Transmembrane</keyword>
<dbReference type="Pfam" id="PF02470">
    <property type="entry name" value="MlaD"/>
    <property type="match status" value="1"/>
</dbReference>
<keyword evidence="1" id="KW-0472">Membrane</keyword>
<reference evidence="4 5" key="1">
    <citation type="journal article" date="2019" name="Sci. Rep.">
        <title>Extended insight into the Mycobacterium chelonae-abscessus complex through whole genome sequencing of Mycobacterium salmoniphilum outbreak and Mycobacterium salmoniphilum-like strains.</title>
        <authorList>
            <person name="Behra P.R.K."/>
            <person name="Das S."/>
            <person name="Pettersson B.M.F."/>
            <person name="Shirreff L."/>
            <person name="DuCote T."/>
            <person name="Jacobsson K.G."/>
            <person name="Ennis D.G."/>
            <person name="Kirsebom L.A."/>
        </authorList>
    </citation>
    <scope>NUCLEOTIDE SEQUENCE [LARGE SCALE GENOMIC DNA]</scope>
    <source>
        <strain evidence="4 5">DE 4585</strain>
    </source>
</reference>
<dbReference type="RefSeq" id="WP_134072006.1">
    <property type="nucleotide sequence ID" value="NZ_PECH01000008.1"/>
</dbReference>
<dbReference type="EMBL" id="PECH01000008">
    <property type="protein sequence ID" value="TDZ79546.1"/>
    <property type="molecule type" value="Genomic_DNA"/>
</dbReference>
<evidence type="ECO:0000259" key="3">
    <source>
        <dbReference type="Pfam" id="PF11887"/>
    </source>
</evidence>
<dbReference type="GO" id="GO:0051701">
    <property type="term" value="P:biological process involved in interaction with host"/>
    <property type="evidence" value="ECO:0007669"/>
    <property type="project" value="TreeGrafter"/>
</dbReference>
<gene>
    <name evidence="4" type="ORF">DE4585_03292</name>
</gene>
<name>A0A4R8RY98_9MYCO</name>
<dbReference type="InterPro" id="IPR024516">
    <property type="entry name" value="Mce_C"/>
</dbReference>
<feature type="transmembrane region" description="Helical" evidence="1">
    <location>
        <begin position="12"/>
        <end position="34"/>
    </location>
</feature>
<dbReference type="Pfam" id="PF11887">
    <property type="entry name" value="Mce4_CUP1"/>
    <property type="match status" value="1"/>
</dbReference>
<evidence type="ECO:0000313" key="4">
    <source>
        <dbReference type="EMBL" id="TDZ79546.1"/>
    </source>
</evidence>
<dbReference type="InterPro" id="IPR003399">
    <property type="entry name" value="Mce/MlaD"/>
</dbReference>
<dbReference type="PANTHER" id="PTHR33371:SF17">
    <property type="entry name" value="MCE-FAMILY PROTEIN MCE1B"/>
    <property type="match status" value="1"/>
</dbReference>
<evidence type="ECO:0000256" key="1">
    <source>
        <dbReference type="SAM" id="Phobius"/>
    </source>
</evidence>
<evidence type="ECO:0000259" key="2">
    <source>
        <dbReference type="Pfam" id="PF02470"/>
    </source>
</evidence>
<dbReference type="AlphaFoldDB" id="A0A4R8RY98"/>
<proteinExistence type="predicted"/>
<feature type="domain" description="Mammalian cell entry C-terminal" evidence="3">
    <location>
        <begin position="125"/>
        <end position="308"/>
    </location>
</feature>
<dbReference type="Proteomes" id="UP000295117">
    <property type="component" value="Unassembled WGS sequence"/>
</dbReference>
<dbReference type="PANTHER" id="PTHR33371">
    <property type="entry name" value="INTERMEMBRANE PHOSPHOLIPID TRANSPORT SYSTEM BINDING PROTEIN MLAD-RELATED"/>
    <property type="match status" value="1"/>
</dbReference>
<dbReference type="NCBIfam" id="TIGR00996">
    <property type="entry name" value="Mtu_fam_mce"/>
    <property type="match status" value="1"/>
</dbReference>
<evidence type="ECO:0000313" key="5">
    <source>
        <dbReference type="Proteomes" id="UP000295117"/>
    </source>
</evidence>
<protein>
    <submittedName>
        <fullName evidence="4">Mce related protein</fullName>
    </submittedName>
</protein>
<dbReference type="InterPro" id="IPR052336">
    <property type="entry name" value="MlaD_Phospholipid_Transporter"/>
</dbReference>
<keyword evidence="1" id="KW-1133">Transmembrane helix</keyword>
<sequence>MRRSAVGSVRGPVIGLVIFLVIATVLTWLVYVTLRRDVKGTTVSYGAMFTDVFGLREGDDVRIAGVRVGRVQGIELNGTLAKVSFAVQDGQRLPDSTTASVTYQNIVGQRYLALAQGHSGRGGLLASGDIIPVERTEPSFDIGILLNGYEPLFAVLDPAQVNNLTQAVIGSLQGDTAAFATLVDQTSTLTKTLTGRDDALDHVIGSLDRVVGSLAAQNRDFEETIAATRAVVGQFDGRRPELVSSVGKMTAVVRNLSRIAHDVNPPLHELLTREPGYTRHMLDIEPQIAYTGLNTPLFLKGLARMFGEGSYMNAYACDVNAYGFFPGLNDVVPIIVNAATPGGKAKHTARCRNAGDGG</sequence>
<dbReference type="GO" id="GO:0005576">
    <property type="term" value="C:extracellular region"/>
    <property type="evidence" value="ECO:0007669"/>
    <property type="project" value="TreeGrafter"/>
</dbReference>
<accession>A0A4R8RY98</accession>
<comment type="caution">
    <text evidence="4">The sequence shown here is derived from an EMBL/GenBank/DDBJ whole genome shotgun (WGS) entry which is preliminary data.</text>
</comment>